<dbReference type="AlphaFoldDB" id="X1G0K8"/>
<keyword evidence="1" id="KW-0489">Methyltransferase</keyword>
<comment type="caution">
    <text evidence="5">The sequence shown here is derived from an EMBL/GenBank/DDBJ whole genome shotgun (WGS) entry which is preliminary data.</text>
</comment>
<dbReference type="EMBL" id="BARU01006890">
    <property type="protein sequence ID" value="GAH38345.1"/>
    <property type="molecule type" value="Genomic_DNA"/>
</dbReference>
<sequence length="83" mass="9475">MGSREGDVVVDPYMGSGTTGLACKLLNRNYIGFENNADYYKIAQARLSADIKKYRVHIDKKLIEDDEPEDEPPEKDYCTRLDD</sequence>
<dbReference type="InterPro" id="IPR029063">
    <property type="entry name" value="SAM-dependent_MTases_sf"/>
</dbReference>
<accession>X1G0K8</accession>
<dbReference type="Pfam" id="PF01555">
    <property type="entry name" value="N6_N4_Mtase"/>
    <property type="match status" value="1"/>
</dbReference>
<evidence type="ECO:0000256" key="1">
    <source>
        <dbReference type="ARBA" id="ARBA00022603"/>
    </source>
</evidence>
<reference evidence="5" key="1">
    <citation type="journal article" date="2014" name="Front. Microbiol.">
        <title>High frequency of phylogenetically diverse reductive dehalogenase-homologous genes in deep subseafloor sedimentary metagenomes.</title>
        <authorList>
            <person name="Kawai M."/>
            <person name="Futagami T."/>
            <person name="Toyoda A."/>
            <person name="Takaki Y."/>
            <person name="Nishi S."/>
            <person name="Hori S."/>
            <person name="Arai W."/>
            <person name="Tsubouchi T."/>
            <person name="Morono Y."/>
            <person name="Uchiyama I."/>
            <person name="Ito T."/>
            <person name="Fujiyama A."/>
            <person name="Inagaki F."/>
            <person name="Takami H."/>
        </authorList>
    </citation>
    <scope>NUCLEOTIDE SEQUENCE</scope>
    <source>
        <strain evidence="5">Expedition CK06-06</strain>
    </source>
</reference>
<dbReference type="InterPro" id="IPR001091">
    <property type="entry name" value="RM_Methyltransferase"/>
</dbReference>
<dbReference type="GO" id="GO:0003677">
    <property type="term" value="F:DNA binding"/>
    <property type="evidence" value="ECO:0007669"/>
    <property type="project" value="InterPro"/>
</dbReference>
<dbReference type="PROSITE" id="PS51257">
    <property type="entry name" value="PROKAR_LIPOPROTEIN"/>
    <property type="match status" value="1"/>
</dbReference>
<name>X1G0K8_9ZZZZ</name>
<dbReference type="GO" id="GO:0008170">
    <property type="term" value="F:N-methyltransferase activity"/>
    <property type="evidence" value="ECO:0007669"/>
    <property type="project" value="InterPro"/>
</dbReference>
<proteinExistence type="predicted"/>
<feature type="non-terminal residue" evidence="5">
    <location>
        <position position="83"/>
    </location>
</feature>
<organism evidence="5">
    <name type="scientific">marine sediment metagenome</name>
    <dbReference type="NCBI Taxonomy" id="412755"/>
    <lineage>
        <taxon>unclassified sequences</taxon>
        <taxon>metagenomes</taxon>
        <taxon>ecological metagenomes</taxon>
    </lineage>
</organism>
<dbReference type="SUPFAM" id="SSF53335">
    <property type="entry name" value="S-adenosyl-L-methionine-dependent methyltransferases"/>
    <property type="match status" value="1"/>
</dbReference>
<evidence type="ECO:0000259" key="4">
    <source>
        <dbReference type="Pfam" id="PF01555"/>
    </source>
</evidence>
<evidence type="ECO:0000256" key="3">
    <source>
        <dbReference type="SAM" id="MobiDB-lite"/>
    </source>
</evidence>
<dbReference type="GO" id="GO:0032259">
    <property type="term" value="P:methylation"/>
    <property type="evidence" value="ECO:0007669"/>
    <property type="project" value="UniProtKB-KW"/>
</dbReference>
<dbReference type="PRINTS" id="PR00508">
    <property type="entry name" value="S21N4MTFRASE"/>
</dbReference>
<feature type="domain" description="DNA methylase N-4/N-6" evidence="4">
    <location>
        <begin position="1"/>
        <end position="44"/>
    </location>
</feature>
<feature type="compositionally biased region" description="Acidic residues" evidence="3">
    <location>
        <begin position="64"/>
        <end position="73"/>
    </location>
</feature>
<protein>
    <recommendedName>
        <fullName evidence="4">DNA methylase N-4/N-6 domain-containing protein</fullName>
    </recommendedName>
</protein>
<dbReference type="Gene3D" id="3.40.50.150">
    <property type="entry name" value="Vaccinia Virus protein VP39"/>
    <property type="match status" value="1"/>
</dbReference>
<dbReference type="InterPro" id="IPR002941">
    <property type="entry name" value="DNA_methylase_N4/N6"/>
</dbReference>
<feature type="compositionally biased region" description="Basic and acidic residues" evidence="3">
    <location>
        <begin position="74"/>
        <end position="83"/>
    </location>
</feature>
<evidence type="ECO:0000313" key="5">
    <source>
        <dbReference type="EMBL" id="GAH38345.1"/>
    </source>
</evidence>
<keyword evidence="2" id="KW-0808">Transferase</keyword>
<gene>
    <name evidence="5" type="ORF">S03H2_13580</name>
</gene>
<feature type="region of interest" description="Disordered" evidence="3">
    <location>
        <begin position="64"/>
        <end position="83"/>
    </location>
</feature>
<evidence type="ECO:0000256" key="2">
    <source>
        <dbReference type="ARBA" id="ARBA00022679"/>
    </source>
</evidence>